<dbReference type="CDD" id="cd00305">
    <property type="entry name" value="Cu-Zn_Superoxide_Dismutase"/>
    <property type="match status" value="1"/>
</dbReference>
<dbReference type="VEuPathDB" id="VectorBase:LDEU002461"/>
<evidence type="ECO:0000256" key="8">
    <source>
        <dbReference type="ARBA" id="ARBA00023002"/>
    </source>
</evidence>
<reference evidence="13 14" key="1">
    <citation type="journal article" date="2018" name="Gigascience">
        <title>Genomes of trombidid mites reveal novel predicted allergens and laterally-transferred genes associated with secondary metabolism.</title>
        <authorList>
            <person name="Dong X."/>
            <person name="Chaisiri K."/>
            <person name="Xia D."/>
            <person name="Armstrong S.D."/>
            <person name="Fang Y."/>
            <person name="Donnelly M.J."/>
            <person name="Kadowaki T."/>
            <person name="McGarry J.W."/>
            <person name="Darby A.C."/>
            <person name="Makepeace B.L."/>
        </authorList>
    </citation>
    <scope>NUCLEOTIDE SEQUENCE [LARGE SCALE GENOMIC DNA]</scope>
    <source>
        <strain evidence="13">UoL-UT</strain>
    </source>
</reference>
<comment type="cofactor">
    <cofactor evidence="2">
        <name>Zn(2+)</name>
        <dbReference type="ChEBI" id="CHEBI:29105"/>
    </cofactor>
</comment>
<evidence type="ECO:0000256" key="7">
    <source>
        <dbReference type="ARBA" id="ARBA00022862"/>
    </source>
</evidence>
<evidence type="ECO:0000256" key="11">
    <source>
        <dbReference type="ARBA" id="ARBA00049204"/>
    </source>
</evidence>
<evidence type="ECO:0000256" key="9">
    <source>
        <dbReference type="ARBA" id="ARBA00023008"/>
    </source>
</evidence>
<dbReference type="InterPro" id="IPR036423">
    <property type="entry name" value="SOD-like_Cu/Zn_dom_sf"/>
</dbReference>
<dbReference type="FunFam" id="2.60.40.200:FF:000003">
    <property type="entry name" value="Superoxide dismutase [Cu-Zn], chloroplastic"/>
    <property type="match status" value="1"/>
</dbReference>
<evidence type="ECO:0000256" key="4">
    <source>
        <dbReference type="ARBA" id="ARBA00012682"/>
    </source>
</evidence>
<evidence type="ECO:0000259" key="12">
    <source>
        <dbReference type="Pfam" id="PF00080"/>
    </source>
</evidence>
<feature type="non-terminal residue" evidence="13">
    <location>
        <position position="1"/>
    </location>
</feature>
<keyword evidence="6" id="KW-0862">Zinc</keyword>
<dbReference type="Proteomes" id="UP000288716">
    <property type="component" value="Unassembled WGS sequence"/>
</dbReference>
<dbReference type="GO" id="GO:0004784">
    <property type="term" value="F:superoxide dismutase activity"/>
    <property type="evidence" value="ECO:0007669"/>
    <property type="project" value="UniProtKB-EC"/>
</dbReference>
<organism evidence="13 14">
    <name type="scientific">Leptotrombidium deliense</name>
    <dbReference type="NCBI Taxonomy" id="299467"/>
    <lineage>
        <taxon>Eukaryota</taxon>
        <taxon>Metazoa</taxon>
        <taxon>Ecdysozoa</taxon>
        <taxon>Arthropoda</taxon>
        <taxon>Chelicerata</taxon>
        <taxon>Arachnida</taxon>
        <taxon>Acari</taxon>
        <taxon>Acariformes</taxon>
        <taxon>Trombidiformes</taxon>
        <taxon>Prostigmata</taxon>
        <taxon>Anystina</taxon>
        <taxon>Parasitengona</taxon>
        <taxon>Trombiculoidea</taxon>
        <taxon>Trombiculidae</taxon>
        <taxon>Leptotrombidium</taxon>
    </lineage>
</organism>
<gene>
    <name evidence="13" type="ORF">B4U80_04764</name>
</gene>
<keyword evidence="7" id="KW-0049">Antioxidant</keyword>
<accession>A0A443SPX3</accession>
<dbReference type="EMBL" id="NCKV01000851">
    <property type="protein sequence ID" value="RWS29579.1"/>
    <property type="molecule type" value="Genomic_DNA"/>
</dbReference>
<dbReference type="PROSITE" id="PS00332">
    <property type="entry name" value="SOD_CU_ZN_2"/>
    <property type="match status" value="1"/>
</dbReference>
<evidence type="ECO:0000313" key="14">
    <source>
        <dbReference type="Proteomes" id="UP000288716"/>
    </source>
</evidence>
<comment type="catalytic activity">
    <reaction evidence="11">
        <text>2 superoxide + 2 H(+) = H2O2 + O2</text>
        <dbReference type="Rhea" id="RHEA:20696"/>
        <dbReference type="ChEBI" id="CHEBI:15378"/>
        <dbReference type="ChEBI" id="CHEBI:15379"/>
        <dbReference type="ChEBI" id="CHEBI:16240"/>
        <dbReference type="ChEBI" id="CHEBI:18421"/>
        <dbReference type="EC" id="1.15.1.1"/>
    </reaction>
</comment>
<dbReference type="OrthoDB" id="2015551at2759"/>
<comment type="caution">
    <text evidence="13">The sequence shown here is derived from an EMBL/GenBank/DDBJ whole genome shotgun (WGS) entry which is preliminary data.</text>
</comment>
<evidence type="ECO:0000256" key="1">
    <source>
        <dbReference type="ARBA" id="ARBA00001935"/>
    </source>
</evidence>
<dbReference type="PANTHER" id="PTHR10003">
    <property type="entry name" value="SUPEROXIDE DISMUTASE CU-ZN -RELATED"/>
    <property type="match status" value="1"/>
</dbReference>
<evidence type="ECO:0000256" key="6">
    <source>
        <dbReference type="ARBA" id="ARBA00022833"/>
    </source>
</evidence>
<keyword evidence="14" id="KW-1185">Reference proteome</keyword>
<dbReference type="SUPFAM" id="SSF49329">
    <property type="entry name" value="Cu,Zn superoxide dismutase-like"/>
    <property type="match status" value="1"/>
</dbReference>
<dbReference type="Pfam" id="PF00080">
    <property type="entry name" value="Sod_Cu"/>
    <property type="match status" value="1"/>
</dbReference>
<name>A0A443SPX3_9ACAR</name>
<dbReference type="AlphaFoldDB" id="A0A443SPX3"/>
<dbReference type="STRING" id="299467.A0A443SPX3"/>
<keyword evidence="9" id="KW-0186">Copper</keyword>
<dbReference type="EC" id="1.15.1.1" evidence="4"/>
<evidence type="ECO:0000256" key="10">
    <source>
        <dbReference type="ARBA" id="ARBA00023157"/>
    </source>
</evidence>
<dbReference type="InterPro" id="IPR001424">
    <property type="entry name" value="SOD_Cu_Zn_dom"/>
</dbReference>
<evidence type="ECO:0000256" key="2">
    <source>
        <dbReference type="ARBA" id="ARBA00001947"/>
    </source>
</evidence>
<sequence>NNRLKAIAAININGTERTVGTIRLTSVQVNYINVNSTDKISQNNCVRLRGEIRELTPGLHGFHVHEFGNFSDGCQSTGPHFNPLNKDHGARVSEIRHVGDLGNINASADGVANVDLIDCKIKLKGVNSIVGRALVVHTEEDDLGKGTFEDSKTTGHSGSRIACGLITRRSEAQ</sequence>
<feature type="domain" description="Superoxide dismutase copper/zinc binding" evidence="12">
    <location>
        <begin position="40"/>
        <end position="166"/>
    </location>
</feature>
<dbReference type="InterPro" id="IPR024134">
    <property type="entry name" value="SOD_Cu/Zn_/chaperone"/>
</dbReference>
<dbReference type="PRINTS" id="PR00068">
    <property type="entry name" value="CUZNDISMTASE"/>
</dbReference>
<evidence type="ECO:0000256" key="5">
    <source>
        <dbReference type="ARBA" id="ARBA00022723"/>
    </source>
</evidence>
<protein>
    <recommendedName>
        <fullName evidence="4">superoxide dismutase</fullName>
        <ecNumber evidence="4">1.15.1.1</ecNumber>
    </recommendedName>
</protein>
<keyword evidence="8" id="KW-0560">Oxidoreductase</keyword>
<evidence type="ECO:0000256" key="3">
    <source>
        <dbReference type="ARBA" id="ARBA00010457"/>
    </source>
</evidence>
<proteinExistence type="inferred from homology"/>
<keyword evidence="5" id="KW-0479">Metal-binding</keyword>
<dbReference type="GO" id="GO:0005507">
    <property type="term" value="F:copper ion binding"/>
    <property type="evidence" value="ECO:0007669"/>
    <property type="project" value="InterPro"/>
</dbReference>
<evidence type="ECO:0000313" key="13">
    <source>
        <dbReference type="EMBL" id="RWS29579.1"/>
    </source>
</evidence>
<dbReference type="Gene3D" id="2.60.40.200">
    <property type="entry name" value="Superoxide dismutase, copper/zinc binding domain"/>
    <property type="match status" value="1"/>
</dbReference>
<dbReference type="InterPro" id="IPR018152">
    <property type="entry name" value="SOD_Cu/Zn_BS"/>
</dbReference>
<comment type="similarity">
    <text evidence="3">Belongs to the Cu-Zn superoxide dismutase family.</text>
</comment>
<keyword evidence="10" id="KW-1015">Disulfide bond</keyword>
<comment type="cofactor">
    <cofactor evidence="1">
        <name>Cu cation</name>
        <dbReference type="ChEBI" id="CHEBI:23378"/>
    </cofactor>
</comment>